<evidence type="ECO:0000256" key="4">
    <source>
        <dbReference type="ARBA" id="ARBA00012438"/>
    </source>
</evidence>
<dbReference type="Proteomes" id="UP000006294">
    <property type="component" value="Chromosome"/>
</dbReference>
<dbReference type="RefSeq" id="WP_015009954.1">
    <property type="nucleotide sequence ID" value="NC_018704.1"/>
</dbReference>
<dbReference type="FunFam" id="1.10.287.130:FF:000001">
    <property type="entry name" value="Two-component sensor histidine kinase"/>
    <property type="match status" value="1"/>
</dbReference>
<dbReference type="KEGG" id="axl:AXY_12170"/>
<keyword evidence="13" id="KW-1133">Transmembrane helix</keyword>
<dbReference type="Pfam" id="PF00512">
    <property type="entry name" value="HisKA"/>
    <property type="match status" value="1"/>
</dbReference>
<dbReference type="SUPFAM" id="SSF55785">
    <property type="entry name" value="PYP-like sensor domain (PAS domain)"/>
    <property type="match status" value="1"/>
</dbReference>
<dbReference type="GO" id="GO:0045121">
    <property type="term" value="C:membrane raft"/>
    <property type="evidence" value="ECO:0007669"/>
    <property type="project" value="UniProtKB-SubCell"/>
</dbReference>
<evidence type="ECO:0000256" key="3">
    <source>
        <dbReference type="ARBA" id="ARBA00004651"/>
    </source>
</evidence>
<keyword evidence="11" id="KW-0902">Two-component regulatory system</keyword>
<protein>
    <recommendedName>
        <fullName evidence="4">histidine kinase</fullName>
        <ecNumber evidence="4">2.7.13.3</ecNumber>
    </recommendedName>
</protein>
<dbReference type="PROSITE" id="PS50109">
    <property type="entry name" value="HIS_KIN"/>
    <property type="match status" value="1"/>
</dbReference>
<dbReference type="PRINTS" id="PR00344">
    <property type="entry name" value="BCTRLSENSOR"/>
</dbReference>
<keyword evidence="8" id="KW-0547">Nucleotide-binding</keyword>
<dbReference type="Gene3D" id="3.30.450.20">
    <property type="entry name" value="PAS domain"/>
    <property type="match status" value="1"/>
</dbReference>
<dbReference type="InterPro" id="IPR036890">
    <property type="entry name" value="HATPase_C_sf"/>
</dbReference>
<comment type="subcellular location">
    <subcellularLocation>
        <location evidence="3">Cell membrane</location>
        <topology evidence="3">Multi-pass membrane protein</topology>
    </subcellularLocation>
    <subcellularLocation>
        <location evidence="2">Membrane raft</location>
        <topology evidence="2">Multi-pass membrane protein</topology>
    </subcellularLocation>
</comment>
<dbReference type="Gene3D" id="1.10.287.130">
    <property type="match status" value="1"/>
</dbReference>
<dbReference type="GO" id="GO:0005886">
    <property type="term" value="C:plasma membrane"/>
    <property type="evidence" value="ECO:0007669"/>
    <property type="project" value="UniProtKB-SubCell"/>
</dbReference>
<keyword evidence="6" id="KW-0597">Phosphoprotein</keyword>
<evidence type="ECO:0000256" key="2">
    <source>
        <dbReference type="ARBA" id="ARBA00004314"/>
    </source>
</evidence>
<dbReference type="GO" id="GO:0000156">
    <property type="term" value="F:phosphorelay response regulator activity"/>
    <property type="evidence" value="ECO:0007669"/>
    <property type="project" value="TreeGrafter"/>
</dbReference>
<dbReference type="InterPro" id="IPR035965">
    <property type="entry name" value="PAS-like_dom_sf"/>
</dbReference>
<dbReference type="GO" id="GO:0030295">
    <property type="term" value="F:protein kinase activator activity"/>
    <property type="evidence" value="ECO:0007669"/>
    <property type="project" value="TreeGrafter"/>
</dbReference>
<dbReference type="SMART" id="SM00387">
    <property type="entry name" value="HATPase_c"/>
    <property type="match status" value="1"/>
</dbReference>
<dbReference type="SUPFAM" id="SSF158472">
    <property type="entry name" value="HAMP domain-like"/>
    <property type="match status" value="1"/>
</dbReference>
<keyword evidence="17" id="KW-1185">Reference proteome</keyword>
<dbReference type="EMBL" id="AP012050">
    <property type="protein sequence ID" value="BAM47349.1"/>
    <property type="molecule type" value="Genomic_DNA"/>
</dbReference>
<dbReference type="SUPFAM" id="SSF47384">
    <property type="entry name" value="Homodimeric domain of signal transducing histidine kinase"/>
    <property type="match status" value="1"/>
</dbReference>
<dbReference type="AlphaFoldDB" id="K0IY44"/>
<dbReference type="PANTHER" id="PTHR42878">
    <property type="entry name" value="TWO-COMPONENT HISTIDINE KINASE"/>
    <property type="match status" value="1"/>
</dbReference>
<evidence type="ECO:0000256" key="5">
    <source>
        <dbReference type="ARBA" id="ARBA00022475"/>
    </source>
</evidence>
<dbReference type="Gene3D" id="3.30.565.10">
    <property type="entry name" value="Histidine kinase-like ATPase, C-terminal domain"/>
    <property type="match status" value="1"/>
</dbReference>
<dbReference type="InterPro" id="IPR005467">
    <property type="entry name" value="His_kinase_dom"/>
</dbReference>
<accession>K0IY44</accession>
<dbReference type="GO" id="GO:0000155">
    <property type="term" value="F:phosphorelay sensor kinase activity"/>
    <property type="evidence" value="ECO:0007669"/>
    <property type="project" value="InterPro"/>
</dbReference>
<evidence type="ECO:0000256" key="11">
    <source>
        <dbReference type="ARBA" id="ARBA00023012"/>
    </source>
</evidence>
<organism evidence="16 17">
    <name type="scientific">Amphibacillus xylanus (strain ATCC 51415 / DSM 6626 / JCM 7361 / LMG 17667 / NBRC 15112 / Ep01)</name>
    <dbReference type="NCBI Taxonomy" id="698758"/>
    <lineage>
        <taxon>Bacteria</taxon>
        <taxon>Bacillati</taxon>
        <taxon>Bacillota</taxon>
        <taxon>Bacilli</taxon>
        <taxon>Bacillales</taxon>
        <taxon>Bacillaceae</taxon>
        <taxon>Amphibacillus</taxon>
    </lineage>
</organism>
<dbReference type="eggNOG" id="COG5002">
    <property type="taxonomic scope" value="Bacteria"/>
</dbReference>
<proteinExistence type="predicted"/>
<evidence type="ECO:0000313" key="17">
    <source>
        <dbReference type="Proteomes" id="UP000006294"/>
    </source>
</evidence>
<gene>
    <name evidence="16" type="primary">resE</name>
    <name evidence="16" type="ordered locus">AXY_12170</name>
</gene>
<evidence type="ECO:0000256" key="12">
    <source>
        <dbReference type="ARBA" id="ARBA00023136"/>
    </source>
</evidence>
<dbReference type="CDD" id="cd00082">
    <property type="entry name" value="HisKA"/>
    <property type="match status" value="1"/>
</dbReference>
<dbReference type="SMART" id="SM00304">
    <property type="entry name" value="HAMP"/>
    <property type="match status" value="1"/>
</dbReference>
<dbReference type="GO" id="GO:0005524">
    <property type="term" value="F:ATP binding"/>
    <property type="evidence" value="ECO:0007669"/>
    <property type="project" value="UniProtKB-KW"/>
</dbReference>
<dbReference type="PATRIC" id="fig|698758.3.peg.1217"/>
<dbReference type="InterPro" id="IPR036097">
    <property type="entry name" value="HisK_dim/P_sf"/>
</dbReference>
<keyword evidence="12 13" id="KW-0472">Membrane</keyword>
<dbReference type="SUPFAM" id="SSF55874">
    <property type="entry name" value="ATPase domain of HSP90 chaperone/DNA topoisomerase II/histidine kinase"/>
    <property type="match status" value="1"/>
</dbReference>
<dbReference type="SMART" id="SM00388">
    <property type="entry name" value="HisKA"/>
    <property type="match status" value="1"/>
</dbReference>
<dbReference type="OrthoDB" id="9813151at2"/>
<name>K0IY44_AMPXN</name>
<sequence length="504" mass="57430">MFWRNRVVKYTISFTTVFILIFFLYVSIADTYDQKTSIDEVIQELQESAQRDDTISEQSNELLIEKLETFLIDYDHSIRVNHRSQLIFIGIICSLIIVLFGVYFSKRISAPLNHVIQSTRKIIDGHYNIKLPMKSNDEIGQLAMAFNRMSRQLGNQMETLLQEKDILFSIIGSMKDGVLTINLDGEIIISNPQADAFIDDFHFEAGSPNQKQLPEELNELFDSVIEKGTAQTFQVNIQGRDWDIVITPLHRNNIVQGAVTIVRDVTESTQLDQLRETFIANVSHELRTPISLMRGYSEAIIDGVAETIDEQVELAQIIHSESERMGRLVNELLDLTRLKSGHLDLNIQSHSVRDFIEKVLRKFAQRLDENKLSFKLHIDHDVDQLMFDYDRLEQVLTNLIDNAIKHTLENGEILLEISKIGDQICFELSDTGEGIPLEDLPFVFERFYMADKSRASNQAVKKGTGLGLSIVKQIIEGHHGTISVQSKLGEGTTFKFLLPTESIS</sequence>
<keyword evidence="10" id="KW-0067">ATP-binding</keyword>
<feature type="domain" description="HAMP" evidence="15">
    <location>
        <begin position="106"/>
        <end position="158"/>
    </location>
</feature>
<evidence type="ECO:0000259" key="15">
    <source>
        <dbReference type="PROSITE" id="PS50885"/>
    </source>
</evidence>
<feature type="transmembrane region" description="Helical" evidence="13">
    <location>
        <begin position="86"/>
        <end position="104"/>
    </location>
</feature>
<evidence type="ECO:0000259" key="14">
    <source>
        <dbReference type="PROSITE" id="PS50109"/>
    </source>
</evidence>
<feature type="domain" description="Histidine kinase" evidence="14">
    <location>
        <begin position="281"/>
        <end position="502"/>
    </location>
</feature>
<evidence type="ECO:0000256" key="13">
    <source>
        <dbReference type="SAM" id="Phobius"/>
    </source>
</evidence>
<dbReference type="CDD" id="cd06225">
    <property type="entry name" value="HAMP"/>
    <property type="match status" value="1"/>
</dbReference>
<evidence type="ECO:0000256" key="6">
    <source>
        <dbReference type="ARBA" id="ARBA00022553"/>
    </source>
</evidence>
<dbReference type="InterPro" id="IPR050351">
    <property type="entry name" value="BphY/WalK/GraS-like"/>
</dbReference>
<dbReference type="Pfam" id="PF02518">
    <property type="entry name" value="HATPase_c"/>
    <property type="match status" value="1"/>
</dbReference>
<dbReference type="PROSITE" id="PS50885">
    <property type="entry name" value="HAMP"/>
    <property type="match status" value="1"/>
</dbReference>
<keyword evidence="13" id="KW-0812">Transmembrane</keyword>
<dbReference type="HOGENOM" id="CLU_000445_89_2_9"/>
<dbReference type="EC" id="2.7.13.3" evidence="4"/>
<dbReference type="FunFam" id="3.30.565.10:FF:000023">
    <property type="entry name" value="PAS domain-containing sensor histidine kinase"/>
    <property type="match status" value="1"/>
</dbReference>
<evidence type="ECO:0000256" key="8">
    <source>
        <dbReference type="ARBA" id="ARBA00022741"/>
    </source>
</evidence>
<dbReference type="GO" id="GO:0007234">
    <property type="term" value="P:osmosensory signaling via phosphorelay pathway"/>
    <property type="evidence" value="ECO:0007669"/>
    <property type="project" value="TreeGrafter"/>
</dbReference>
<dbReference type="PANTHER" id="PTHR42878:SF3">
    <property type="entry name" value="HISTIDINE PROTEIN KINASE SAES"/>
    <property type="match status" value="1"/>
</dbReference>
<keyword evidence="5" id="KW-1003">Cell membrane</keyword>
<feature type="transmembrane region" description="Helical" evidence="13">
    <location>
        <begin position="7"/>
        <end position="28"/>
    </location>
</feature>
<dbReference type="STRING" id="698758.AXY_12170"/>
<dbReference type="InterPro" id="IPR003660">
    <property type="entry name" value="HAMP_dom"/>
</dbReference>
<dbReference type="InterPro" id="IPR003661">
    <property type="entry name" value="HisK_dim/P_dom"/>
</dbReference>
<dbReference type="InterPro" id="IPR004358">
    <property type="entry name" value="Sig_transdc_His_kin-like_C"/>
</dbReference>
<dbReference type="Pfam" id="PF00672">
    <property type="entry name" value="HAMP"/>
    <property type="match status" value="1"/>
</dbReference>
<keyword evidence="7 16" id="KW-0808">Transferase</keyword>
<evidence type="ECO:0000256" key="10">
    <source>
        <dbReference type="ARBA" id="ARBA00022840"/>
    </source>
</evidence>
<dbReference type="InterPro" id="IPR003594">
    <property type="entry name" value="HATPase_dom"/>
</dbReference>
<dbReference type="CDD" id="cd00075">
    <property type="entry name" value="HATPase"/>
    <property type="match status" value="1"/>
</dbReference>
<evidence type="ECO:0000256" key="9">
    <source>
        <dbReference type="ARBA" id="ARBA00022777"/>
    </source>
</evidence>
<comment type="catalytic activity">
    <reaction evidence="1">
        <text>ATP + protein L-histidine = ADP + protein N-phospho-L-histidine.</text>
        <dbReference type="EC" id="2.7.13.3"/>
    </reaction>
</comment>
<keyword evidence="9 16" id="KW-0418">Kinase</keyword>
<evidence type="ECO:0000256" key="7">
    <source>
        <dbReference type="ARBA" id="ARBA00022679"/>
    </source>
</evidence>
<evidence type="ECO:0000256" key="1">
    <source>
        <dbReference type="ARBA" id="ARBA00000085"/>
    </source>
</evidence>
<reference evidence="16 17" key="1">
    <citation type="submission" date="2011-01" db="EMBL/GenBank/DDBJ databases">
        <title>Whole genome sequence of Amphibacillus xylinus NBRC 15112.</title>
        <authorList>
            <person name="Nakazawa H."/>
            <person name="Katano Y."/>
            <person name="Nakamura S."/>
            <person name="Sasagawa M."/>
            <person name="Fukada J."/>
            <person name="Arai T."/>
            <person name="Sasakura N."/>
            <person name="Mochizuki D."/>
            <person name="Hosoyama A."/>
            <person name="Harada K."/>
            <person name="Horikawa H."/>
            <person name="Kato Y."/>
            <person name="Harada T."/>
            <person name="Sasaki K."/>
            <person name="Sekiguchi M."/>
            <person name="Hodoyama M."/>
            <person name="Nishiko R."/>
            <person name="Narita H."/>
            <person name="Hanamaki A."/>
            <person name="Hata C."/>
            <person name="Konno Y."/>
            <person name="Niimura Y."/>
            <person name="Yamazaki S."/>
            <person name="Fujita N."/>
        </authorList>
    </citation>
    <scope>NUCLEOTIDE SEQUENCE [LARGE SCALE GENOMIC DNA]</scope>
    <source>
        <strain evidence="17">ATCC 51415 / DSM 6626 / JCM 7361 / LMG 17667 / NBRC 15112 / Ep01</strain>
    </source>
</reference>
<dbReference type="Gene3D" id="6.10.340.10">
    <property type="match status" value="1"/>
</dbReference>
<evidence type="ECO:0000313" key="16">
    <source>
        <dbReference type="EMBL" id="BAM47349.1"/>
    </source>
</evidence>